<dbReference type="SMART" id="SM00220">
    <property type="entry name" value="S_TKc"/>
    <property type="match status" value="1"/>
</dbReference>
<dbReference type="InterPro" id="IPR051681">
    <property type="entry name" value="Ser/Thr_Kinases-Pseudokinases"/>
</dbReference>
<comment type="caution">
    <text evidence="2">The sequence shown here is derived from an EMBL/GenBank/DDBJ whole genome shotgun (WGS) entry which is preliminary data.</text>
</comment>
<gene>
    <name evidence="2" type="ORF">CPELLU_LOCUS1450</name>
</gene>
<dbReference type="Pfam" id="PF00069">
    <property type="entry name" value="Pkinase"/>
    <property type="match status" value="1"/>
</dbReference>
<feature type="domain" description="Protein kinase" evidence="1">
    <location>
        <begin position="1"/>
        <end position="265"/>
    </location>
</feature>
<protein>
    <submittedName>
        <fullName evidence="2">20801_t:CDS:1</fullName>
    </submittedName>
</protein>
<accession>A0A9N8Z7W5</accession>
<evidence type="ECO:0000313" key="2">
    <source>
        <dbReference type="EMBL" id="CAG8479474.1"/>
    </source>
</evidence>
<evidence type="ECO:0000259" key="1">
    <source>
        <dbReference type="PROSITE" id="PS50011"/>
    </source>
</evidence>
<evidence type="ECO:0000313" key="3">
    <source>
        <dbReference type="Proteomes" id="UP000789759"/>
    </source>
</evidence>
<dbReference type="PROSITE" id="PS50011">
    <property type="entry name" value="PROTEIN_KINASE_DOM"/>
    <property type="match status" value="1"/>
</dbReference>
<reference evidence="2" key="1">
    <citation type="submission" date="2021-06" db="EMBL/GenBank/DDBJ databases">
        <authorList>
            <person name="Kallberg Y."/>
            <person name="Tangrot J."/>
            <person name="Rosling A."/>
        </authorList>
    </citation>
    <scope>NUCLEOTIDE SEQUENCE</scope>
    <source>
        <strain evidence="2">FL966</strain>
    </source>
</reference>
<dbReference type="PANTHER" id="PTHR44329">
    <property type="entry name" value="SERINE/THREONINE-PROTEIN KINASE TNNI3K-RELATED"/>
    <property type="match status" value="1"/>
</dbReference>
<dbReference type="SUPFAM" id="SSF56112">
    <property type="entry name" value="Protein kinase-like (PK-like)"/>
    <property type="match status" value="1"/>
</dbReference>
<dbReference type="EMBL" id="CAJVQA010000532">
    <property type="protein sequence ID" value="CAG8479474.1"/>
    <property type="molecule type" value="Genomic_DNA"/>
</dbReference>
<feature type="non-terminal residue" evidence="2">
    <location>
        <position position="1"/>
    </location>
</feature>
<organism evidence="2 3">
    <name type="scientific">Cetraspora pellucida</name>
    <dbReference type="NCBI Taxonomy" id="1433469"/>
    <lineage>
        <taxon>Eukaryota</taxon>
        <taxon>Fungi</taxon>
        <taxon>Fungi incertae sedis</taxon>
        <taxon>Mucoromycota</taxon>
        <taxon>Glomeromycotina</taxon>
        <taxon>Glomeromycetes</taxon>
        <taxon>Diversisporales</taxon>
        <taxon>Gigasporaceae</taxon>
        <taxon>Cetraspora</taxon>
    </lineage>
</organism>
<dbReference type="AlphaFoldDB" id="A0A9N8Z7W5"/>
<dbReference type="GO" id="GO:0004674">
    <property type="term" value="F:protein serine/threonine kinase activity"/>
    <property type="evidence" value="ECO:0007669"/>
    <property type="project" value="TreeGrafter"/>
</dbReference>
<proteinExistence type="predicted"/>
<sequence>QSVENNDIRLIEFDNLNFSAKKHKKGRSCASLNDLKFTCHILTDYEDINIDEKEMKSIFSMGLEHENIIKAFISQSEKLSMYYLLVEVTNQGNLTDYLERNKLNWIQKINLASQLISELECLHNHQIVHSSLNPKNVLIHNHILKLTNFGSLTIFKPDGLENIPFIESRELMLGSRAIFKSDDLESISYLNPQELTLEKGFIKSYSNKDDNFSNRFKSNIYSLGVLLWQISSGIQPYMGLTTTKVIEYISNGEREKPVDGTLIKY</sequence>
<dbReference type="Proteomes" id="UP000789759">
    <property type="component" value="Unassembled WGS sequence"/>
</dbReference>
<dbReference type="InterPro" id="IPR011009">
    <property type="entry name" value="Kinase-like_dom_sf"/>
</dbReference>
<name>A0A9N8Z7W5_9GLOM</name>
<dbReference type="Gene3D" id="1.10.510.10">
    <property type="entry name" value="Transferase(Phosphotransferase) domain 1"/>
    <property type="match status" value="1"/>
</dbReference>
<dbReference type="GO" id="GO:0005524">
    <property type="term" value="F:ATP binding"/>
    <property type="evidence" value="ECO:0007669"/>
    <property type="project" value="InterPro"/>
</dbReference>
<dbReference type="InterPro" id="IPR000719">
    <property type="entry name" value="Prot_kinase_dom"/>
</dbReference>
<dbReference type="OrthoDB" id="2441719at2759"/>
<keyword evidence="3" id="KW-1185">Reference proteome</keyword>